<dbReference type="GO" id="GO:0008017">
    <property type="term" value="F:microtubule binding"/>
    <property type="evidence" value="ECO:0007669"/>
    <property type="project" value="InterPro"/>
</dbReference>
<comment type="similarity">
    <text evidence="3">Belongs to the TRAFAC class myosin-kinesin ATPase superfamily. Kinesin family.</text>
</comment>
<feature type="binding site" evidence="3">
    <location>
        <begin position="80"/>
        <end position="87"/>
    </location>
    <ligand>
        <name>ATP</name>
        <dbReference type="ChEBI" id="CHEBI:30616"/>
    </ligand>
</feature>
<proteinExistence type="inferred from homology"/>
<reference evidence="5" key="1">
    <citation type="submission" date="2021-02" db="EMBL/GenBank/DDBJ databases">
        <authorList>
            <person name="Dougan E. K."/>
            <person name="Rhodes N."/>
            <person name="Thang M."/>
            <person name="Chan C."/>
        </authorList>
    </citation>
    <scope>NUCLEOTIDE SEQUENCE</scope>
</reference>
<evidence type="ECO:0000256" key="1">
    <source>
        <dbReference type="ARBA" id="ARBA00023054"/>
    </source>
</evidence>
<dbReference type="PANTHER" id="PTHR47968:SF75">
    <property type="entry name" value="CENTROMERE-ASSOCIATED PROTEIN E"/>
    <property type="match status" value="1"/>
</dbReference>
<dbReference type="InterPro" id="IPR027417">
    <property type="entry name" value="P-loop_NTPase"/>
</dbReference>
<dbReference type="PRINTS" id="PR00380">
    <property type="entry name" value="KINESINHEAVY"/>
</dbReference>
<sequence>MAGQASRCPVRVVARFRPPDYPAFHVEPCGAVDSADLTQHFQFDRAFGQEASQGEVYDDVGRPIVDDVLSGYNGTVLAYGPTGSGKTFCMFGPPGPRSSSVLEGLVPRAVQQVLDHCTPDGCGPGDDLRVECSFFEVYCFSVEGLTHQQIHSADDALQILRAGLKLRVAANTKLNQHSSRSHAIFTLVLRQTDRMTESVRQRKLTLVDLAGSEKVRKSGSVGEMLEEAKKINSSLSTLGHVIEALADRRPHVPYRDSRLTRLLEDSLGGNCRTTLLVACSPSAAHISETLSSLRFAARAKKVENCARINISSRSGAGAEGQLQQRIRQLKRELARLSARTNH</sequence>
<keyword evidence="6" id="KW-1185">Reference proteome</keyword>
<dbReference type="GO" id="GO:0007018">
    <property type="term" value="P:microtubule-based movement"/>
    <property type="evidence" value="ECO:0007669"/>
    <property type="project" value="InterPro"/>
</dbReference>
<dbReference type="EMBL" id="CAJNNV010000561">
    <property type="protein sequence ID" value="CAE8583001.1"/>
    <property type="molecule type" value="Genomic_DNA"/>
</dbReference>
<evidence type="ECO:0000256" key="3">
    <source>
        <dbReference type="PROSITE-ProRule" id="PRU00283"/>
    </source>
</evidence>
<evidence type="ECO:0000313" key="6">
    <source>
        <dbReference type="Proteomes" id="UP000654075"/>
    </source>
</evidence>
<dbReference type="Proteomes" id="UP000654075">
    <property type="component" value="Unassembled WGS sequence"/>
</dbReference>
<dbReference type="AlphaFoldDB" id="A0A813DBL5"/>
<dbReference type="Pfam" id="PF00225">
    <property type="entry name" value="Kinesin"/>
    <property type="match status" value="2"/>
</dbReference>
<keyword evidence="1" id="KW-0175">Coiled coil</keyword>
<dbReference type="OrthoDB" id="3176171at2759"/>
<dbReference type="OMA" id="NCARINI"/>
<gene>
    <name evidence="5" type="ORF">PGLA1383_LOCUS1989</name>
</gene>
<feature type="domain" description="Kinesin motor" evidence="4">
    <location>
        <begin position="9"/>
        <end position="302"/>
    </location>
</feature>
<dbReference type="SMART" id="SM00129">
    <property type="entry name" value="KISc"/>
    <property type="match status" value="1"/>
</dbReference>
<dbReference type="InterPro" id="IPR027640">
    <property type="entry name" value="Kinesin-like_fam"/>
</dbReference>
<dbReference type="Gene3D" id="3.40.850.10">
    <property type="entry name" value="Kinesin motor domain"/>
    <property type="match status" value="2"/>
</dbReference>
<evidence type="ECO:0000256" key="2">
    <source>
        <dbReference type="ARBA" id="ARBA00023175"/>
    </source>
</evidence>
<dbReference type="InterPro" id="IPR036961">
    <property type="entry name" value="Kinesin_motor_dom_sf"/>
</dbReference>
<dbReference type="InterPro" id="IPR001752">
    <property type="entry name" value="Kinesin_motor_dom"/>
</dbReference>
<keyword evidence="2 3" id="KW-0505">Motor protein</keyword>
<dbReference type="GO" id="GO:0003777">
    <property type="term" value="F:microtubule motor activity"/>
    <property type="evidence" value="ECO:0007669"/>
    <property type="project" value="InterPro"/>
</dbReference>
<name>A0A813DBL5_POLGL</name>
<keyword evidence="3" id="KW-0547">Nucleotide-binding</keyword>
<evidence type="ECO:0000313" key="5">
    <source>
        <dbReference type="EMBL" id="CAE8583001.1"/>
    </source>
</evidence>
<organism evidence="5 6">
    <name type="scientific">Polarella glacialis</name>
    <name type="common">Dinoflagellate</name>
    <dbReference type="NCBI Taxonomy" id="89957"/>
    <lineage>
        <taxon>Eukaryota</taxon>
        <taxon>Sar</taxon>
        <taxon>Alveolata</taxon>
        <taxon>Dinophyceae</taxon>
        <taxon>Suessiales</taxon>
        <taxon>Suessiaceae</taxon>
        <taxon>Polarella</taxon>
    </lineage>
</organism>
<evidence type="ECO:0000259" key="4">
    <source>
        <dbReference type="PROSITE" id="PS50067"/>
    </source>
</evidence>
<comment type="caution">
    <text evidence="5">The sequence shown here is derived from an EMBL/GenBank/DDBJ whole genome shotgun (WGS) entry which is preliminary data.</text>
</comment>
<dbReference type="GO" id="GO:0005524">
    <property type="term" value="F:ATP binding"/>
    <property type="evidence" value="ECO:0007669"/>
    <property type="project" value="UniProtKB-UniRule"/>
</dbReference>
<keyword evidence="3" id="KW-0067">ATP-binding</keyword>
<dbReference type="PROSITE" id="PS50067">
    <property type="entry name" value="KINESIN_MOTOR_2"/>
    <property type="match status" value="1"/>
</dbReference>
<dbReference type="PANTHER" id="PTHR47968">
    <property type="entry name" value="CENTROMERE PROTEIN E"/>
    <property type="match status" value="1"/>
</dbReference>
<protein>
    <recommendedName>
        <fullName evidence="4">Kinesin motor domain-containing protein</fullName>
    </recommendedName>
</protein>
<accession>A0A813DBL5</accession>
<dbReference type="SUPFAM" id="SSF52540">
    <property type="entry name" value="P-loop containing nucleoside triphosphate hydrolases"/>
    <property type="match status" value="1"/>
</dbReference>